<dbReference type="SUPFAM" id="SSF53335">
    <property type="entry name" value="S-adenosyl-L-methionine-dependent methyltransferases"/>
    <property type="match status" value="1"/>
</dbReference>
<dbReference type="InterPro" id="IPR013216">
    <property type="entry name" value="Methyltransf_11"/>
</dbReference>
<organism evidence="2 3">
    <name type="scientific">Kribbella deserti</name>
    <dbReference type="NCBI Taxonomy" id="1926257"/>
    <lineage>
        <taxon>Bacteria</taxon>
        <taxon>Bacillati</taxon>
        <taxon>Actinomycetota</taxon>
        <taxon>Actinomycetes</taxon>
        <taxon>Propionibacteriales</taxon>
        <taxon>Kribbellaceae</taxon>
        <taxon>Kribbella</taxon>
    </lineage>
</organism>
<dbReference type="PANTHER" id="PTHR43591:SF110">
    <property type="entry name" value="RHODANESE DOMAIN-CONTAINING PROTEIN"/>
    <property type="match status" value="1"/>
</dbReference>
<dbReference type="RefSeq" id="WP_380044487.1">
    <property type="nucleotide sequence ID" value="NZ_JBHLTC010000006.1"/>
</dbReference>
<dbReference type="InterPro" id="IPR029063">
    <property type="entry name" value="SAM-dependent_MTases_sf"/>
</dbReference>
<protein>
    <submittedName>
        <fullName evidence="2">Methyltransferase domain-containing protein</fullName>
    </submittedName>
</protein>
<dbReference type="GO" id="GO:0008168">
    <property type="term" value="F:methyltransferase activity"/>
    <property type="evidence" value="ECO:0007669"/>
    <property type="project" value="UniProtKB-KW"/>
</dbReference>
<feature type="domain" description="Methyltransferase type 11" evidence="1">
    <location>
        <begin position="60"/>
        <end position="150"/>
    </location>
</feature>
<keyword evidence="2" id="KW-0489">Methyltransferase</keyword>
<proteinExistence type="predicted"/>
<dbReference type="CDD" id="cd02440">
    <property type="entry name" value="AdoMet_MTases"/>
    <property type="match status" value="1"/>
</dbReference>
<evidence type="ECO:0000313" key="2">
    <source>
        <dbReference type="EMBL" id="MFC0623787.1"/>
    </source>
</evidence>
<dbReference type="Gene3D" id="3.40.50.150">
    <property type="entry name" value="Vaccinia Virus protein VP39"/>
    <property type="match status" value="1"/>
</dbReference>
<keyword evidence="2" id="KW-0808">Transferase</keyword>
<evidence type="ECO:0000259" key="1">
    <source>
        <dbReference type="Pfam" id="PF08241"/>
    </source>
</evidence>
<dbReference type="EMBL" id="JBHLTC010000006">
    <property type="protein sequence ID" value="MFC0623787.1"/>
    <property type="molecule type" value="Genomic_DNA"/>
</dbReference>
<dbReference type="Pfam" id="PF08241">
    <property type="entry name" value="Methyltransf_11"/>
    <property type="match status" value="1"/>
</dbReference>
<gene>
    <name evidence="2" type="ORF">ACFFGN_06920</name>
</gene>
<dbReference type="PANTHER" id="PTHR43591">
    <property type="entry name" value="METHYLTRANSFERASE"/>
    <property type="match status" value="1"/>
</dbReference>
<sequence>MTTTLERPTIDVDPDVLAFYTDRCDEGARLTSTIRGRLEAMRLRELLMAHLPANGGRVADVGGGPGVHATWLQAEGHSVDLLDPIPRHINTARNTGIRSAVLGDARSLPWADATYDAVLLAGPVYHLPPAGRVLALREAARVVRPGGVIAAVAVNRYANLMGAAVANQLDERREIVNAILTNGYSANNDRVPHMYYHSPDELAAEFTDAGLSRVEVKGLTGPGGWLTVAVDRHFLETGTPLPSTLTRHDPLQTALTAARHADAYPDLTASSAQLMAFGYRD</sequence>
<reference evidence="2 3" key="1">
    <citation type="submission" date="2024-09" db="EMBL/GenBank/DDBJ databases">
        <authorList>
            <person name="Sun Q."/>
            <person name="Mori K."/>
        </authorList>
    </citation>
    <scope>NUCLEOTIDE SEQUENCE [LARGE SCALE GENOMIC DNA]</scope>
    <source>
        <strain evidence="2 3">CGMCC 1.15906</strain>
    </source>
</reference>
<dbReference type="Proteomes" id="UP001589890">
    <property type="component" value="Unassembled WGS sequence"/>
</dbReference>
<comment type="caution">
    <text evidence="2">The sequence shown here is derived from an EMBL/GenBank/DDBJ whole genome shotgun (WGS) entry which is preliminary data.</text>
</comment>
<keyword evidence="3" id="KW-1185">Reference proteome</keyword>
<evidence type="ECO:0000313" key="3">
    <source>
        <dbReference type="Proteomes" id="UP001589890"/>
    </source>
</evidence>
<name>A0ABV6QGN0_9ACTN</name>
<dbReference type="GO" id="GO:0032259">
    <property type="term" value="P:methylation"/>
    <property type="evidence" value="ECO:0007669"/>
    <property type="project" value="UniProtKB-KW"/>
</dbReference>
<accession>A0ABV6QGN0</accession>